<dbReference type="InterPro" id="IPR051170">
    <property type="entry name" value="Neural/epithelial_adhesion"/>
</dbReference>
<evidence type="ECO:0000256" key="3">
    <source>
        <dbReference type="ARBA" id="ARBA00023319"/>
    </source>
</evidence>
<dbReference type="GO" id="GO:0043005">
    <property type="term" value="C:neuron projection"/>
    <property type="evidence" value="ECO:0007669"/>
    <property type="project" value="TreeGrafter"/>
</dbReference>
<dbReference type="InterPro" id="IPR013783">
    <property type="entry name" value="Ig-like_fold"/>
</dbReference>
<comment type="caution">
    <text evidence="6">The sequence shown here is derived from an EMBL/GenBank/DDBJ whole genome shotgun (WGS) entry which is preliminary data.</text>
</comment>
<feature type="domain" description="Ig-like" evidence="5">
    <location>
        <begin position="174"/>
        <end position="304"/>
    </location>
</feature>
<dbReference type="EMBL" id="VXIV02001577">
    <property type="protein sequence ID" value="KAF6031704.1"/>
    <property type="molecule type" value="Genomic_DNA"/>
</dbReference>
<feature type="transmembrane region" description="Helical" evidence="4">
    <location>
        <begin position="12"/>
        <end position="32"/>
    </location>
</feature>
<gene>
    <name evidence="6" type="ORF">EB796_009998</name>
</gene>
<evidence type="ECO:0000313" key="7">
    <source>
        <dbReference type="Proteomes" id="UP000593567"/>
    </source>
</evidence>
<evidence type="ECO:0000259" key="5">
    <source>
        <dbReference type="PROSITE" id="PS50835"/>
    </source>
</evidence>
<evidence type="ECO:0000256" key="4">
    <source>
        <dbReference type="SAM" id="Phobius"/>
    </source>
</evidence>
<dbReference type="InterPro" id="IPR007110">
    <property type="entry name" value="Ig-like_dom"/>
</dbReference>
<keyword evidence="1" id="KW-0677">Repeat</keyword>
<dbReference type="PANTHER" id="PTHR12231">
    <property type="entry name" value="CTX-RELATED TYPE I TRANSMEMBRANE PROTEIN"/>
    <property type="match status" value="1"/>
</dbReference>
<accession>A0A7J7K177</accession>
<name>A0A7J7K177_BUGNE</name>
<dbReference type="Proteomes" id="UP000593567">
    <property type="component" value="Unassembled WGS sequence"/>
</dbReference>
<evidence type="ECO:0000313" key="6">
    <source>
        <dbReference type="EMBL" id="KAF6031704.1"/>
    </source>
</evidence>
<proteinExistence type="predicted"/>
<dbReference type="OrthoDB" id="16520at2759"/>
<dbReference type="SUPFAM" id="SSF48726">
    <property type="entry name" value="Immunoglobulin"/>
    <property type="match status" value="1"/>
</dbReference>
<keyword evidence="4" id="KW-1133">Transmembrane helix</keyword>
<dbReference type="Gene3D" id="2.60.40.10">
    <property type="entry name" value="Immunoglobulins"/>
    <property type="match status" value="1"/>
</dbReference>
<dbReference type="PANTHER" id="PTHR12231:SF253">
    <property type="entry name" value="DPR-INTERACTING PROTEIN ETA, ISOFORM B-RELATED"/>
    <property type="match status" value="1"/>
</dbReference>
<protein>
    <recommendedName>
        <fullName evidence="5">Ig-like domain-containing protein</fullName>
    </recommendedName>
</protein>
<keyword evidence="3" id="KW-0393">Immunoglobulin domain</keyword>
<dbReference type="InterPro" id="IPR036179">
    <property type="entry name" value="Ig-like_dom_sf"/>
</dbReference>
<organism evidence="6 7">
    <name type="scientific">Bugula neritina</name>
    <name type="common">Brown bryozoan</name>
    <name type="synonym">Sertularia neritina</name>
    <dbReference type="NCBI Taxonomy" id="10212"/>
    <lineage>
        <taxon>Eukaryota</taxon>
        <taxon>Metazoa</taxon>
        <taxon>Spiralia</taxon>
        <taxon>Lophotrochozoa</taxon>
        <taxon>Bryozoa</taxon>
        <taxon>Gymnolaemata</taxon>
        <taxon>Cheilostomatida</taxon>
        <taxon>Flustrina</taxon>
        <taxon>Buguloidea</taxon>
        <taxon>Bugulidae</taxon>
        <taxon>Bugula</taxon>
    </lineage>
</organism>
<reference evidence="6" key="1">
    <citation type="submission" date="2020-06" db="EMBL/GenBank/DDBJ databases">
        <title>Draft genome of Bugula neritina, a colonial animal packing powerful symbionts and potential medicines.</title>
        <authorList>
            <person name="Rayko M."/>
        </authorList>
    </citation>
    <scope>NUCLEOTIDE SEQUENCE [LARGE SCALE GENOMIC DNA]</scope>
    <source>
        <strain evidence="6">Kwan_BN1</strain>
    </source>
</reference>
<evidence type="ECO:0000256" key="1">
    <source>
        <dbReference type="ARBA" id="ARBA00022737"/>
    </source>
</evidence>
<dbReference type="AlphaFoldDB" id="A0A7J7K177"/>
<keyword evidence="2" id="KW-1015">Disulfide bond</keyword>
<keyword evidence="4" id="KW-0472">Membrane</keyword>
<dbReference type="Pfam" id="PF13927">
    <property type="entry name" value="Ig_3"/>
    <property type="match status" value="1"/>
</dbReference>
<evidence type="ECO:0000256" key="2">
    <source>
        <dbReference type="ARBA" id="ARBA00023157"/>
    </source>
</evidence>
<keyword evidence="4" id="KW-0812">Transmembrane</keyword>
<sequence length="547" mass="61001">MNSSGCYEIKVMEVWLFGFLVNQLLVLGVTAFEKVDYDMADIITTATFNAESNTYDIFPETPFNITCFYVNADFTYTYGEVRWSTGSPTSPSYIFNNGQTEPGFQVISREIPQNSPEDGNVSLIVNQLPSSYYSNSDSQKVWFQCQVFTVHEDINNNMIHTRIHDSIEISIVVPLQFVDGETDLTVNEGSDVELTCEVTGHPAPRFEWVREDGLALPLCSSSELESPVTDVSWLYKPENSTEISTVDDSISRYHVTTIAIFNDPSGPVVSTLVIDPIEAVDFIRSYCCVYSNNVGDNEKCARLQGIFPVINAQSSDQIEAGHTEISCTSAKSVPSVADISWYSKSWSGEIKEINGTTNRYSYTNTMNATASITTLRDWTTVYRDMADIKATVPFNQQSQTYEIQADSSFNVTCSYENVNASLTHAKVQWTAVSPNHLFLLYFDGETFPGVRALPSQIPSAEDLINGVITLHVDSVLPLYKYFHSSAKITYRCSVITVAVKPDGNYLETHTNHSLEITRASGTIYCEAKYNKLIESPSIFNFLPSLIS</sequence>
<keyword evidence="7" id="KW-1185">Reference proteome</keyword>
<dbReference type="PROSITE" id="PS50835">
    <property type="entry name" value="IG_LIKE"/>
    <property type="match status" value="1"/>
</dbReference>